<dbReference type="Pfam" id="PF11755">
    <property type="entry name" value="DUF3311"/>
    <property type="match status" value="1"/>
</dbReference>
<organism evidence="2 3">
    <name type="scientific">Paraburkholderia caffeinitolerans</name>
    <dbReference type="NCBI Taxonomy" id="1723730"/>
    <lineage>
        <taxon>Bacteria</taxon>
        <taxon>Pseudomonadati</taxon>
        <taxon>Pseudomonadota</taxon>
        <taxon>Betaproteobacteria</taxon>
        <taxon>Burkholderiales</taxon>
        <taxon>Burkholderiaceae</taxon>
        <taxon>Paraburkholderia</taxon>
    </lineage>
</organism>
<gene>
    <name evidence="2" type="ORF">LMG28688_05062</name>
</gene>
<keyword evidence="1" id="KW-0472">Membrane</keyword>
<evidence type="ECO:0008006" key="4">
    <source>
        <dbReference type="Google" id="ProtNLM"/>
    </source>
</evidence>
<keyword evidence="1" id="KW-0812">Transmembrane</keyword>
<proteinExistence type="predicted"/>
<name>A0A6J5GJ44_9BURK</name>
<evidence type="ECO:0000313" key="2">
    <source>
        <dbReference type="EMBL" id="CAB3799935.1"/>
    </source>
</evidence>
<evidence type="ECO:0000256" key="1">
    <source>
        <dbReference type="SAM" id="Phobius"/>
    </source>
</evidence>
<evidence type="ECO:0000313" key="3">
    <source>
        <dbReference type="Proteomes" id="UP000494119"/>
    </source>
</evidence>
<accession>A0A6J5GJ44</accession>
<dbReference type="EMBL" id="CADIKL010000031">
    <property type="protein sequence ID" value="CAB3799935.1"/>
    <property type="molecule type" value="Genomic_DNA"/>
</dbReference>
<feature type="transmembrane region" description="Helical" evidence="1">
    <location>
        <begin position="51"/>
        <end position="69"/>
    </location>
</feature>
<feature type="transmembrane region" description="Helical" evidence="1">
    <location>
        <begin position="21"/>
        <end position="45"/>
    </location>
</feature>
<keyword evidence="1" id="KW-1133">Transmembrane helix</keyword>
<dbReference type="InterPro" id="IPR021741">
    <property type="entry name" value="DUF3311"/>
</dbReference>
<keyword evidence="3" id="KW-1185">Reference proteome</keyword>
<sequence length="98" mass="10814">MGYVMSQMQITAVPARRTYRWLLAIPFIWQAGLAPAINDVAWTPFGLPFPMLWQMAGIVLTSAVIALVFRLDRSRGVEDEEAAFIAATSAAQLTEDAQ</sequence>
<protein>
    <recommendedName>
        <fullName evidence="4">DUF3311 domain-containing protein</fullName>
    </recommendedName>
</protein>
<dbReference type="Proteomes" id="UP000494119">
    <property type="component" value="Unassembled WGS sequence"/>
</dbReference>
<reference evidence="2 3" key="1">
    <citation type="submission" date="2020-04" db="EMBL/GenBank/DDBJ databases">
        <authorList>
            <person name="De Canck E."/>
        </authorList>
    </citation>
    <scope>NUCLEOTIDE SEQUENCE [LARGE SCALE GENOMIC DNA]</scope>
    <source>
        <strain evidence="2 3">LMG 28688</strain>
    </source>
</reference>
<dbReference type="AlphaFoldDB" id="A0A6J5GJ44"/>